<dbReference type="Proteomes" id="UP000887566">
    <property type="component" value="Unplaced"/>
</dbReference>
<evidence type="ECO:0000259" key="3">
    <source>
        <dbReference type="Pfam" id="PF23208"/>
    </source>
</evidence>
<dbReference type="InterPro" id="IPR057634">
    <property type="entry name" value="PAH_ZNF598/HEL2"/>
</dbReference>
<feature type="region of interest" description="Disordered" evidence="1">
    <location>
        <begin position="1"/>
        <end position="69"/>
    </location>
</feature>
<protein>
    <submittedName>
        <fullName evidence="5">C2H2-type domain-containing protein</fullName>
    </submittedName>
</protein>
<dbReference type="Pfam" id="PF23208">
    <property type="entry name" value="zf_C2H2_ZNF598"/>
    <property type="match status" value="1"/>
</dbReference>
<sequence>RRVAQQKQRHSEDASSSLREDQAAGVDENANARRAVEKPPGFGDDDSAAPPSFPPGYEEAVGPPPGLTVRSPSLIAVEHRYDRPHNFDDRNRLLFKTLDHRLSAVQLDKFKAVSGAFRKGERDADEYLAEISALLGERLAETLPELICLLPDIQRQRDLLQAYEKFADHHAGARPKKSWNPASTDFTVKVVRAFRFRLCPTCGQVLTDVDFNPHLGTHHLQDEFPTLES</sequence>
<evidence type="ECO:0000313" key="4">
    <source>
        <dbReference type="Proteomes" id="UP000887566"/>
    </source>
</evidence>
<proteinExistence type="predicted"/>
<evidence type="ECO:0000256" key="1">
    <source>
        <dbReference type="SAM" id="MobiDB-lite"/>
    </source>
</evidence>
<reference evidence="5" key="1">
    <citation type="submission" date="2022-11" db="UniProtKB">
        <authorList>
            <consortium name="WormBaseParasite"/>
        </authorList>
    </citation>
    <scope>IDENTIFICATION</scope>
</reference>
<dbReference type="WBParaSite" id="PSAMB.scaffold5940size10543.g27606.t1">
    <property type="protein sequence ID" value="PSAMB.scaffold5940size10543.g27606.t1"/>
    <property type="gene ID" value="PSAMB.scaffold5940size10543.g27606"/>
</dbReference>
<feature type="compositionally biased region" description="Basic and acidic residues" evidence="1">
    <location>
        <begin position="9"/>
        <end position="22"/>
    </location>
</feature>
<feature type="domain" description="ZNF598/HEL2 PAH" evidence="2">
    <location>
        <begin position="90"/>
        <end position="164"/>
    </location>
</feature>
<name>A0A914X196_9BILA</name>
<dbReference type="AlphaFoldDB" id="A0A914X196"/>
<dbReference type="InterPro" id="IPR059042">
    <property type="entry name" value="Znf_C2H2_ZNF598"/>
</dbReference>
<feature type="domain" description="ZNF598 C2H2 zinc finger" evidence="3">
    <location>
        <begin position="196"/>
        <end position="225"/>
    </location>
</feature>
<evidence type="ECO:0000313" key="5">
    <source>
        <dbReference type="WBParaSite" id="PSAMB.scaffold5940size10543.g27606.t1"/>
    </source>
</evidence>
<dbReference type="Pfam" id="PF23202">
    <property type="entry name" value="PAH_ZNF598"/>
    <property type="match status" value="1"/>
</dbReference>
<organism evidence="4 5">
    <name type="scientific">Plectus sambesii</name>
    <dbReference type="NCBI Taxonomy" id="2011161"/>
    <lineage>
        <taxon>Eukaryota</taxon>
        <taxon>Metazoa</taxon>
        <taxon>Ecdysozoa</taxon>
        <taxon>Nematoda</taxon>
        <taxon>Chromadorea</taxon>
        <taxon>Plectida</taxon>
        <taxon>Plectina</taxon>
        <taxon>Plectoidea</taxon>
        <taxon>Plectidae</taxon>
        <taxon>Plectus</taxon>
    </lineage>
</organism>
<accession>A0A914X196</accession>
<evidence type="ECO:0000259" key="2">
    <source>
        <dbReference type="Pfam" id="PF23202"/>
    </source>
</evidence>
<keyword evidence="4" id="KW-1185">Reference proteome</keyword>